<evidence type="ECO:0000313" key="1">
    <source>
        <dbReference type="EMBL" id="EHP68979.1"/>
    </source>
</evidence>
<sequence>MVGAFPYAVRKMLDLGMVTEFKTKIDVAREMLDVLKERFRVSRVVFDSWYWSEKLVTDNVVSRLKSNRVQGRRRGPSRRGTSQWDTPGVYFTSLTLGGRVVMVKLLVREYKRQQLWDFSLGLALKSRRNLITVVV</sequence>
<dbReference type="OrthoDB" id="385948at2157"/>
<organism evidence="1 2">
    <name type="scientific">Metallosphaera yellowstonensis MK1</name>
    <dbReference type="NCBI Taxonomy" id="671065"/>
    <lineage>
        <taxon>Archaea</taxon>
        <taxon>Thermoproteota</taxon>
        <taxon>Thermoprotei</taxon>
        <taxon>Sulfolobales</taxon>
        <taxon>Sulfolobaceae</taxon>
        <taxon>Metallosphaera</taxon>
    </lineage>
</organism>
<accession>H2C5A2</accession>
<evidence type="ECO:0000313" key="2">
    <source>
        <dbReference type="Proteomes" id="UP000003980"/>
    </source>
</evidence>
<dbReference type="AlphaFoldDB" id="H2C5A2"/>
<protein>
    <submittedName>
        <fullName evidence="1">Archaeal putative transposase ISC1217</fullName>
    </submittedName>
</protein>
<reference evidence="1 2" key="1">
    <citation type="submission" date="2012-01" db="EMBL/GenBank/DDBJ databases">
        <title>Improved High-Quality Draft sequence of Metallosphaera yellowstonensis MK1.</title>
        <authorList>
            <consortium name="US DOE Joint Genome Institute"/>
            <person name="Lucas S."/>
            <person name="Han J."/>
            <person name="Cheng J.-F."/>
            <person name="Goodwin L."/>
            <person name="Pitluck S."/>
            <person name="Peters L."/>
            <person name="Teshima H."/>
            <person name="Detter J.C."/>
            <person name="Han C."/>
            <person name="Tapia R."/>
            <person name="Land M."/>
            <person name="Hauser L."/>
            <person name="Kyrpides N."/>
            <person name="Kozubal M."/>
            <person name="Macur R.E."/>
            <person name="Jay Z."/>
            <person name="Inskeep W."/>
            <person name="Woyke T."/>
        </authorList>
    </citation>
    <scope>NUCLEOTIDE SEQUENCE [LARGE SCALE GENOMIC DNA]</scope>
    <source>
        <strain evidence="1 2">MK1</strain>
    </source>
</reference>
<dbReference type="HOGENOM" id="CLU_1881129_0_0_2"/>
<dbReference type="Proteomes" id="UP000003980">
    <property type="component" value="Unassembled WGS sequence"/>
</dbReference>
<dbReference type="InterPro" id="IPR006783">
    <property type="entry name" value="Transposase_ISC1217"/>
</dbReference>
<gene>
    <name evidence="1" type="ORF">MetMK1DRAFT_00017250</name>
</gene>
<dbReference type="RefSeq" id="WP_009072526.1">
    <property type="nucleotide sequence ID" value="NZ_JH597768.1"/>
</dbReference>
<dbReference type="eggNOG" id="arCOG09888">
    <property type="taxonomic scope" value="Archaea"/>
</dbReference>
<name>H2C5A2_9CREN</name>
<proteinExistence type="predicted"/>
<keyword evidence="2" id="KW-1185">Reference proteome</keyword>
<dbReference type="STRING" id="671065.MetMK1DRAFT_00017250"/>
<dbReference type="Pfam" id="PF04693">
    <property type="entry name" value="DDE_Tnp_2"/>
    <property type="match status" value="1"/>
</dbReference>
<dbReference type="EMBL" id="JH597768">
    <property type="protein sequence ID" value="EHP68979.1"/>
    <property type="molecule type" value="Genomic_DNA"/>
</dbReference>